<protein>
    <submittedName>
        <fullName evidence="1">Uncharacterized protein</fullName>
    </submittedName>
</protein>
<dbReference type="Proteomes" id="UP000594638">
    <property type="component" value="Unassembled WGS sequence"/>
</dbReference>
<dbReference type="AlphaFoldDB" id="A0A8S0SRH8"/>
<sequence>MSMHKEGCWLYTNGAIVLEDFYPATKVQRTGKGEAKKGGVRRQLTRKKAVELIRVSTDLTLKLVPPPHSCRSLCLPRAFYSEVARL</sequence>
<dbReference type="EMBL" id="CACTIH010005482">
    <property type="protein sequence ID" value="CAA2994823.1"/>
    <property type="molecule type" value="Genomic_DNA"/>
</dbReference>
<evidence type="ECO:0000313" key="2">
    <source>
        <dbReference type="Proteomes" id="UP000594638"/>
    </source>
</evidence>
<keyword evidence="2" id="KW-1185">Reference proteome</keyword>
<dbReference type="Gramene" id="OE9A033825T1">
    <property type="protein sequence ID" value="OE9A033825C1"/>
    <property type="gene ID" value="OE9A033825"/>
</dbReference>
<proteinExistence type="predicted"/>
<reference evidence="1 2" key="1">
    <citation type="submission" date="2019-12" db="EMBL/GenBank/DDBJ databases">
        <authorList>
            <person name="Alioto T."/>
            <person name="Alioto T."/>
            <person name="Gomez Garrido J."/>
        </authorList>
    </citation>
    <scope>NUCLEOTIDE SEQUENCE [LARGE SCALE GENOMIC DNA]</scope>
</reference>
<evidence type="ECO:0000313" key="1">
    <source>
        <dbReference type="EMBL" id="CAA2994823.1"/>
    </source>
</evidence>
<organism evidence="1 2">
    <name type="scientific">Olea europaea subsp. europaea</name>
    <dbReference type="NCBI Taxonomy" id="158383"/>
    <lineage>
        <taxon>Eukaryota</taxon>
        <taxon>Viridiplantae</taxon>
        <taxon>Streptophyta</taxon>
        <taxon>Embryophyta</taxon>
        <taxon>Tracheophyta</taxon>
        <taxon>Spermatophyta</taxon>
        <taxon>Magnoliopsida</taxon>
        <taxon>eudicotyledons</taxon>
        <taxon>Gunneridae</taxon>
        <taxon>Pentapetalae</taxon>
        <taxon>asterids</taxon>
        <taxon>lamiids</taxon>
        <taxon>Lamiales</taxon>
        <taxon>Oleaceae</taxon>
        <taxon>Oleeae</taxon>
        <taxon>Olea</taxon>
    </lineage>
</organism>
<accession>A0A8S0SRH8</accession>
<name>A0A8S0SRH8_OLEEU</name>
<gene>
    <name evidence="1" type="ORF">OLEA9_A033825</name>
</gene>
<comment type="caution">
    <text evidence="1">The sequence shown here is derived from an EMBL/GenBank/DDBJ whole genome shotgun (WGS) entry which is preliminary data.</text>
</comment>